<dbReference type="InterPro" id="IPR003896">
    <property type="entry name" value="Bacterial_exotoxin_B"/>
</dbReference>
<accession>A0A9X3XPC7</accession>
<name>A0A9X3XPC7_9CLOT</name>
<dbReference type="InterPro" id="IPR035992">
    <property type="entry name" value="Ricin_B-like_lectins"/>
</dbReference>
<dbReference type="RefSeq" id="WP_272470800.1">
    <property type="nucleotide sequence ID" value="NZ_JAMRYU010000035.1"/>
</dbReference>
<dbReference type="Proteomes" id="UP001141183">
    <property type="component" value="Unassembled WGS sequence"/>
</dbReference>
<proteinExistence type="predicted"/>
<dbReference type="Gene3D" id="2.60.120.240">
    <property type="entry name" value="Protective antigen, heptamerisation domain"/>
    <property type="match status" value="1"/>
</dbReference>
<dbReference type="Gene3D" id="2.80.10.50">
    <property type="match status" value="1"/>
</dbReference>
<dbReference type="SUPFAM" id="SSF56988">
    <property type="entry name" value="Anthrax protective antigen"/>
    <property type="match status" value="1"/>
</dbReference>
<dbReference type="Gene3D" id="3.10.20.110">
    <property type="match status" value="1"/>
</dbReference>
<organism evidence="4 5">
    <name type="scientific">Clostridium tertium</name>
    <dbReference type="NCBI Taxonomy" id="1559"/>
    <lineage>
        <taxon>Bacteria</taxon>
        <taxon>Bacillati</taxon>
        <taxon>Bacillota</taxon>
        <taxon>Clostridia</taxon>
        <taxon>Eubacteriales</taxon>
        <taxon>Clostridiaceae</taxon>
        <taxon>Clostridium</taxon>
    </lineage>
</organism>
<dbReference type="Pfam" id="PF17475">
    <property type="entry name" value="Binary_toxB_2"/>
    <property type="match status" value="1"/>
</dbReference>
<dbReference type="InterPro" id="IPR027439">
    <property type="entry name" value="PA_heptamer_dom"/>
</dbReference>
<dbReference type="GO" id="GO:0051260">
    <property type="term" value="P:protein homooligomerization"/>
    <property type="evidence" value="ECO:0007669"/>
    <property type="project" value="InterPro"/>
</dbReference>
<evidence type="ECO:0000259" key="3">
    <source>
        <dbReference type="Pfam" id="PF17476"/>
    </source>
</evidence>
<evidence type="ECO:0000259" key="2">
    <source>
        <dbReference type="Pfam" id="PF17475"/>
    </source>
</evidence>
<dbReference type="Gene3D" id="3.90.182.10">
    <property type="entry name" value="Toxin - Anthrax Protective Antigen,domain 1"/>
    <property type="match status" value="1"/>
</dbReference>
<reference evidence="4" key="1">
    <citation type="submission" date="2022-05" db="EMBL/GenBank/DDBJ databases">
        <title>Draft genome sequence of Clostridium tertium strain CP3 isolated from Peru.</title>
        <authorList>
            <person name="Hurtado R."/>
            <person name="Lima L."/>
            <person name="Sousa T."/>
            <person name="Jaiswal A.K."/>
            <person name="Tiwari S."/>
            <person name="Maturrano L."/>
            <person name="Brenig B."/>
            <person name="Azevedo V."/>
        </authorList>
    </citation>
    <scope>NUCLEOTIDE SEQUENCE</scope>
    <source>
        <strain evidence="4">CP3</strain>
    </source>
</reference>
<comment type="caution">
    <text evidence="4">The sequence shown here is derived from an EMBL/GenBank/DDBJ whole genome shotgun (WGS) entry which is preliminary data.</text>
</comment>
<dbReference type="Pfam" id="PF17476">
    <property type="entry name" value="Binary_toxB_3"/>
    <property type="match status" value="1"/>
</dbReference>
<sequence>MKKYKKGFKAVGQYFYGENFNEAAFITSSGINGFNILADSLENVYLTNEIKSVRWITNFTPKNSGLYSFKTINKEFTHIFINGELIDDKGIFLNKGEIYKFIVAYFGNSNATQNDLIDLKVIPLNNGIKSEFNSEDFSIPKVISFEEVYELFEDNTITEELKDSDNDGIYDEWEKNGYTVIGNVVREWNESFASKGFKKYISNPYESHTAGDPYSDLEKASGAIDKSINKVAWDPLVAAYPSISVGMENLIISNVIEADSEVKKSVSRSTSSSIGMSNTIGIDANASFSLFSGISASTTGHYSNTSTQIVDSSKTAGQEWAKQLSIDTSKLANINANIRYYNLGTAPIYNLKTTTNLVIGKETIATILSQPNQEAFSLAPGDIYPKKNIHGISLNTLDQFSTTPITINLEQLERLELGEILKLETTQFNGAFATRNPSGGQVVLDYNEWANYLPQIESVTAGIIVNFNNNSVIERRVAARNSDNPNDLTPELTLGQALEKAMGAKKDSNNILYIEDEYTDKQYTLDQDLVHFLFDRKTQKLIDKELINKKNIYDIIIRPGMNIQINIPSIYDKFSENKLEWKGGQYIFLDGERFYKFNNKISLSSLNLNSDSRYLISMDIKADTNCRLILDFNNYDEPTYIIDINNSYSPKYSFLVQFNEIDQLLNTMNITLQESTNVYIRNFSIIKLDKCIDYLKIENLNYKDTFKNKKIKISNYQNERKCIFNRNEFAVIENYTDNSNFKFSLEFQPNLGGFTIFNSNKVGEKIKKVLFWNNRSQELPFVYFLGDPRQLWLFKKEVVENSKTYYRIVNYFNRSKVLEFVPNQYNKKNLQINDLDVLNINQLFLLEIEN</sequence>
<feature type="domain" description="Clostridial binary toxin B/anthrax toxin PA" evidence="3">
    <location>
        <begin position="452"/>
        <end position="559"/>
    </location>
</feature>
<evidence type="ECO:0000313" key="5">
    <source>
        <dbReference type="Proteomes" id="UP001141183"/>
    </source>
</evidence>
<feature type="domain" description="Protective antigen Ca-binding" evidence="1">
    <location>
        <begin position="162"/>
        <end position="238"/>
    </location>
</feature>
<dbReference type="AlphaFoldDB" id="A0A9X3XPC7"/>
<protein>
    <submittedName>
        <fullName evidence="4">Uncharacterized protein</fullName>
    </submittedName>
</protein>
<evidence type="ECO:0000313" key="4">
    <source>
        <dbReference type="EMBL" id="MDC4242491.1"/>
    </source>
</evidence>
<evidence type="ECO:0000259" key="1">
    <source>
        <dbReference type="Pfam" id="PF03495"/>
    </source>
</evidence>
<dbReference type="SUPFAM" id="SSF50370">
    <property type="entry name" value="Ricin B-like lectins"/>
    <property type="match status" value="1"/>
</dbReference>
<dbReference type="InterPro" id="IPR035331">
    <property type="entry name" value="Binary_toxB_3"/>
</dbReference>
<dbReference type="InterPro" id="IPR035088">
    <property type="entry name" value="PA_Ca-bd"/>
</dbReference>
<dbReference type="GO" id="GO:0005576">
    <property type="term" value="C:extracellular region"/>
    <property type="evidence" value="ECO:0007669"/>
    <property type="project" value="InterPro"/>
</dbReference>
<dbReference type="PRINTS" id="PR01391">
    <property type="entry name" value="BINARYTOXINB"/>
</dbReference>
<dbReference type="Pfam" id="PF03495">
    <property type="entry name" value="Binary_toxB"/>
    <property type="match status" value="1"/>
</dbReference>
<feature type="domain" description="Protective antigen heptamerisation" evidence="2">
    <location>
        <begin position="241"/>
        <end position="445"/>
    </location>
</feature>
<gene>
    <name evidence="4" type="ORF">NE398_20375</name>
</gene>
<keyword evidence="5" id="KW-1185">Reference proteome</keyword>
<dbReference type="InterPro" id="IPR037149">
    <property type="entry name" value="PA_heptamer_dom_sf"/>
</dbReference>
<dbReference type="EMBL" id="JAMRYU010000035">
    <property type="protein sequence ID" value="MDC4242491.1"/>
    <property type="molecule type" value="Genomic_DNA"/>
</dbReference>